<dbReference type="PANTHER" id="PTHR38439:SF2">
    <property type="entry name" value="OUTER MEMBRANE PROTEIN H.8"/>
    <property type="match status" value="1"/>
</dbReference>
<dbReference type="AlphaFoldDB" id="A0A5C5U705"/>
<evidence type="ECO:0000256" key="4">
    <source>
        <dbReference type="ARBA" id="ARBA00023008"/>
    </source>
</evidence>
<dbReference type="NCBIfam" id="TIGR02695">
    <property type="entry name" value="azurin"/>
    <property type="match status" value="1"/>
</dbReference>
<dbReference type="InterPro" id="IPR050845">
    <property type="entry name" value="Cu-binding_ET"/>
</dbReference>
<evidence type="ECO:0000256" key="3">
    <source>
        <dbReference type="ARBA" id="ARBA00022982"/>
    </source>
</evidence>
<dbReference type="InterPro" id="IPR008972">
    <property type="entry name" value="Cupredoxin"/>
</dbReference>
<keyword evidence="8" id="KW-1185">Reference proteome</keyword>
<dbReference type="InterPro" id="IPR000923">
    <property type="entry name" value="BlueCu_1"/>
</dbReference>
<dbReference type="GO" id="GO:0009055">
    <property type="term" value="F:electron transfer activity"/>
    <property type="evidence" value="ECO:0007669"/>
    <property type="project" value="InterPro"/>
</dbReference>
<dbReference type="PROSITE" id="PS00196">
    <property type="entry name" value="COPPER_BLUE"/>
    <property type="match status" value="1"/>
</dbReference>
<comment type="subcellular location">
    <subcellularLocation>
        <location evidence="5">Periplasm</location>
    </subcellularLocation>
</comment>
<protein>
    <recommendedName>
        <fullName evidence="5">Azurin</fullName>
    </recommendedName>
</protein>
<feature type="chain" id="PRO_5023022935" description="Azurin" evidence="5">
    <location>
        <begin position="21"/>
        <end position="148"/>
    </location>
</feature>
<keyword evidence="4 5" id="KW-0186">Copper</keyword>
<organism evidence="7 8">
    <name type="scientific">Luteimonas marina</name>
    <dbReference type="NCBI Taxonomy" id="488485"/>
    <lineage>
        <taxon>Bacteria</taxon>
        <taxon>Pseudomonadati</taxon>
        <taxon>Pseudomonadota</taxon>
        <taxon>Gammaproteobacteria</taxon>
        <taxon>Lysobacterales</taxon>
        <taxon>Lysobacteraceae</taxon>
        <taxon>Luteimonas</taxon>
    </lineage>
</organism>
<dbReference type="RefSeq" id="WP_146385409.1">
    <property type="nucleotide sequence ID" value="NZ_VOHK01000002.1"/>
</dbReference>
<dbReference type="InterPro" id="IPR014068">
    <property type="entry name" value="Azurin"/>
</dbReference>
<comment type="function">
    <text evidence="5">Transfers electrons from cytochrome c551 to cytochrome oxidase.</text>
</comment>
<evidence type="ECO:0000313" key="8">
    <source>
        <dbReference type="Proteomes" id="UP000319980"/>
    </source>
</evidence>
<dbReference type="Gene3D" id="2.60.40.420">
    <property type="entry name" value="Cupredoxins - blue copper proteins"/>
    <property type="match status" value="1"/>
</dbReference>
<dbReference type="GO" id="GO:0042597">
    <property type="term" value="C:periplasmic space"/>
    <property type="evidence" value="ECO:0007669"/>
    <property type="project" value="UniProtKB-SubCell"/>
</dbReference>
<sequence length="148" mass="15745">MILRIALALLLSAAAPLAFAKTCSVTIESNDAMQFDKNEIKIDAACTKVELTLRHTGKMPATAMGHNWVLAKTSDFRPVAIAGGRASAADAYLPKDDARVIAHTGLIGGGESTTISFPTARLDKGGDYTFFCSFPGHWNVMKGKLVFG</sequence>
<gene>
    <name evidence="7" type="primary">azu</name>
    <name evidence="7" type="ORF">FQY83_04250</name>
</gene>
<keyword evidence="1 5" id="KW-0813">Transport</keyword>
<dbReference type="Pfam" id="PF00127">
    <property type="entry name" value="Copper-bind"/>
    <property type="match status" value="1"/>
</dbReference>
<dbReference type="Proteomes" id="UP000319980">
    <property type="component" value="Unassembled WGS sequence"/>
</dbReference>
<keyword evidence="2 5" id="KW-0479">Metal-binding</keyword>
<name>A0A5C5U705_9GAMM</name>
<accession>A0A5C5U705</accession>
<dbReference type="OrthoDB" id="9814063at2"/>
<dbReference type="SUPFAM" id="SSF49503">
    <property type="entry name" value="Cupredoxins"/>
    <property type="match status" value="1"/>
</dbReference>
<comment type="caution">
    <text evidence="7">The sequence shown here is derived from an EMBL/GenBank/DDBJ whole genome shotgun (WGS) entry which is preliminary data.</text>
</comment>
<evidence type="ECO:0000256" key="5">
    <source>
        <dbReference type="RuleBase" id="RU363017"/>
    </source>
</evidence>
<evidence type="ECO:0000259" key="6">
    <source>
        <dbReference type="Pfam" id="PF00127"/>
    </source>
</evidence>
<evidence type="ECO:0000313" key="7">
    <source>
        <dbReference type="EMBL" id="TWT22251.1"/>
    </source>
</evidence>
<evidence type="ECO:0000256" key="1">
    <source>
        <dbReference type="ARBA" id="ARBA00022448"/>
    </source>
</evidence>
<dbReference type="CDD" id="cd13922">
    <property type="entry name" value="Azurin"/>
    <property type="match status" value="1"/>
</dbReference>
<keyword evidence="5" id="KW-0574">Periplasm</keyword>
<feature type="domain" description="Blue (type 1) copper" evidence="6">
    <location>
        <begin position="22"/>
        <end position="146"/>
    </location>
</feature>
<keyword evidence="5" id="KW-0732">Signal</keyword>
<dbReference type="GO" id="GO:0005507">
    <property type="term" value="F:copper ion binding"/>
    <property type="evidence" value="ECO:0007669"/>
    <property type="project" value="UniProtKB-UniRule"/>
</dbReference>
<feature type="signal peptide" evidence="5">
    <location>
        <begin position="1"/>
        <end position="20"/>
    </location>
</feature>
<dbReference type="PANTHER" id="PTHR38439">
    <property type="entry name" value="AURACYANIN-B"/>
    <property type="match status" value="1"/>
</dbReference>
<keyword evidence="3 5" id="KW-0249">Electron transport</keyword>
<reference evidence="7 8" key="1">
    <citation type="journal article" date="2008" name="Int. J. Syst. Evol. Microbiol.">
        <title>Luteimonas marina sp. nov., isolated from seawater.</title>
        <authorList>
            <person name="Baik K.S."/>
            <person name="Park S.C."/>
            <person name="Kim M.S."/>
            <person name="Kim E.M."/>
            <person name="Park C."/>
            <person name="Chun J."/>
            <person name="Seong C.N."/>
        </authorList>
    </citation>
    <scope>NUCLEOTIDE SEQUENCE [LARGE SCALE GENOMIC DNA]</scope>
    <source>
        <strain evidence="7 8">FR1330</strain>
    </source>
</reference>
<dbReference type="EMBL" id="VOHK01000002">
    <property type="protein sequence ID" value="TWT22251.1"/>
    <property type="molecule type" value="Genomic_DNA"/>
</dbReference>
<dbReference type="InterPro" id="IPR028871">
    <property type="entry name" value="BlueCu_1_BS"/>
</dbReference>
<evidence type="ECO:0000256" key="2">
    <source>
        <dbReference type="ARBA" id="ARBA00022723"/>
    </source>
</evidence>
<proteinExistence type="predicted"/>